<feature type="region of interest" description="Disordered" evidence="2">
    <location>
        <begin position="471"/>
        <end position="494"/>
    </location>
</feature>
<name>A0A7S4ABK7_9STRA</name>
<gene>
    <name evidence="3" type="ORF">PAUS00366_LOCUS2231</name>
</gene>
<proteinExistence type="predicted"/>
<keyword evidence="1" id="KW-0175">Coiled coil</keyword>
<accession>A0A7S4ABK7</accession>
<feature type="region of interest" description="Disordered" evidence="2">
    <location>
        <begin position="407"/>
        <end position="431"/>
    </location>
</feature>
<feature type="compositionally biased region" description="Basic and acidic residues" evidence="2">
    <location>
        <begin position="544"/>
        <end position="570"/>
    </location>
</feature>
<feature type="coiled-coil region" evidence="1">
    <location>
        <begin position="104"/>
        <end position="138"/>
    </location>
</feature>
<protein>
    <submittedName>
        <fullName evidence="3">Uncharacterized protein</fullName>
    </submittedName>
</protein>
<reference evidence="3" key="1">
    <citation type="submission" date="2021-01" db="EMBL/GenBank/DDBJ databases">
        <authorList>
            <person name="Corre E."/>
            <person name="Pelletier E."/>
            <person name="Niang G."/>
            <person name="Scheremetjew M."/>
            <person name="Finn R."/>
            <person name="Kale V."/>
            <person name="Holt S."/>
            <person name="Cochrane G."/>
            <person name="Meng A."/>
            <person name="Brown T."/>
            <person name="Cohen L."/>
        </authorList>
    </citation>
    <scope>NUCLEOTIDE SEQUENCE</scope>
    <source>
        <strain evidence="3">10249 10 AB</strain>
    </source>
</reference>
<evidence type="ECO:0000313" key="3">
    <source>
        <dbReference type="EMBL" id="CAE0709511.1"/>
    </source>
</evidence>
<feature type="compositionally biased region" description="Polar residues" evidence="2">
    <location>
        <begin position="688"/>
        <end position="701"/>
    </location>
</feature>
<feature type="region of interest" description="Disordered" evidence="2">
    <location>
        <begin position="544"/>
        <end position="574"/>
    </location>
</feature>
<evidence type="ECO:0000256" key="1">
    <source>
        <dbReference type="SAM" id="Coils"/>
    </source>
</evidence>
<organism evidence="3">
    <name type="scientific">Pseudo-nitzschia australis</name>
    <dbReference type="NCBI Taxonomy" id="44445"/>
    <lineage>
        <taxon>Eukaryota</taxon>
        <taxon>Sar</taxon>
        <taxon>Stramenopiles</taxon>
        <taxon>Ochrophyta</taxon>
        <taxon>Bacillariophyta</taxon>
        <taxon>Bacillariophyceae</taxon>
        <taxon>Bacillariophycidae</taxon>
        <taxon>Bacillariales</taxon>
        <taxon>Bacillariaceae</taxon>
        <taxon>Pseudo-nitzschia</taxon>
    </lineage>
</organism>
<dbReference type="EMBL" id="HBIX01002950">
    <property type="protein sequence ID" value="CAE0709511.1"/>
    <property type="molecule type" value="Transcribed_RNA"/>
</dbReference>
<feature type="coiled-coil region" evidence="1">
    <location>
        <begin position="185"/>
        <end position="226"/>
    </location>
</feature>
<feature type="region of interest" description="Disordered" evidence="2">
    <location>
        <begin position="683"/>
        <end position="702"/>
    </location>
</feature>
<dbReference type="AlphaFoldDB" id="A0A7S4ABK7"/>
<feature type="coiled-coil region" evidence="1">
    <location>
        <begin position="43"/>
        <end position="77"/>
    </location>
</feature>
<evidence type="ECO:0000256" key="2">
    <source>
        <dbReference type="SAM" id="MobiDB-lite"/>
    </source>
</evidence>
<sequence>MTSHVSELSVSPGFVPRYNRYSNRYDGGYYGEDPKEEGPKQDLLSVQEENSRLKERLTRIQTECKELRDESKNNRAKVWELSNLVASSKISPKQKSAMKDSLIAKKKEKENADLTLALNQLEIELYQSELKLEEMQVQKRSNNKLLLEMGDVIRALNAIDVECDTSLVLSSCNNPQNLSPQQMSIRNIKLKIEAMTNDREQLTNRCKELERECNDQQHRVEALEAQFRVMNTSKISKGVSFGDAATYTTCGRTTPPDSPSSSSFASGFTLNSMYDDEGNFSQASEITRQTAEIVRYTKELALCKKKEQEQTNELLELKKTQHIQIATIQSLEKHNETISSQLTGTKEELEKTKDENNEVAMKRDGLKSNLSDIIFHYKSLNVEHATAQDQIKELQSHVDRLEDELQATKDRQEQPEDEQKENQEQEQEDSQVAIEQELAAKDQIKELQSHVDRLEAELQSHVDRLEAELQATNDRQEQPEDEQKENQGQEQEDSEIAIEQERDELKSSLSDVVFHYKALNVEHETAKDQMKELQASVERLEAELQETKDRCQQHEEQQQENEEQKEKEGTESSMQHSCEELCSMVELTVANRHATKRIEELETRLIQAGELMRLAKGENEKGDLNYQHAVYRYREVERERNDFQRKLNKALEETRLANLEAQKEREASKEIRRRLTSYLQKRHEDRSNVSCHSRASASTKKSTFKPLTFEELMKKDFS</sequence>
<feature type="compositionally biased region" description="Acidic residues" evidence="2">
    <location>
        <begin position="415"/>
        <end position="429"/>
    </location>
</feature>